<sequence>YSNGYFIFKILKLMSESIQIILYSTTFYVASLNSFVEPLLFNTLPQHRLVQHLRNLHQLPRSPSPELPDLLELRRTHLLPFLLQHTSGQK</sequence>
<dbReference type="AlphaFoldDB" id="A0A0B6YV35"/>
<accession>A0A0B6YV35</accession>
<evidence type="ECO:0000313" key="1">
    <source>
        <dbReference type="EMBL" id="CEK59651.1"/>
    </source>
</evidence>
<gene>
    <name evidence="1" type="primary">ORF37013</name>
</gene>
<name>A0A0B6YV35_9EUPU</name>
<protein>
    <submittedName>
        <fullName evidence="1">Uncharacterized protein</fullName>
    </submittedName>
</protein>
<proteinExistence type="predicted"/>
<feature type="non-terminal residue" evidence="1">
    <location>
        <position position="90"/>
    </location>
</feature>
<dbReference type="EMBL" id="HACG01012786">
    <property type="protein sequence ID" value="CEK59651.1"/>
    <property type="molecule type" value="Transcribed_RNA"/>
</dbReference>
<reference evidence="1" key="1">
    <citation type="submission" date="2014-12" db="EMBL/GenBank/DDBJ databases">
        <title>Insight into the proteome of Arion vulgaris.</title>
        <authorList>
            <person name="Aradska J."/>
            <person name="Bulat T."/>
            <person name="Smidak R."/>
            <person name="Sarate P."/>
            <person name="Gangsoo J."/>
            <person name="Sialana F."/>
            <person name="Bilban M."/>
            <person name="Lubec G."/>
        </authorList>
    </citation>
    <scope>NUCLEOTIDE SEQUENCE</scope>
    <source>
        <tissue evidence="1">Skin</tissue>
    </source>
</reference>
<organism evidence="1">
    <name type="scientific">Arion vulgaris</name>
    <dbReference type="NCBI Taxonomy" id="1028688"/>
    <lineage>
        <taxon>Eukaryota</taxon>
        <taxon>Metazoa</taxon>
        <taxon>Spiralia</taxon>
        <taxon>Lophotrochozoa</taxon>
        <taxon>Mollusca</taxon>
        <taxon>Gastropoda</taxon>
        <taxon>Heterobranchia</taxon>
        <taxon>Euthyneura</taxon>
        <taxon>Panpulmonata</taxon>
        <taxon>Eupulmonata</taxon>
        <taxon>Stylommatophora</taxon>
        <taxon>Helicina</taxon>
        <taxon>Arionoidea</taxon>
        <taxon>Arionidae</taxon>
        <taxon>Arion</taxon>
    </lineage>
</organism>
<feature type="non-terminal residue" evidence="1">
    <location>
        <position position="1"/>
    </location>
</feature>